<protein>
    <submittedName>
        <fullName evidence="1">DNA oxidative demethylase ALKBH2</fullName>
    </submittedName>
</protein>
<evidence type="ECO:0000313" key="1">
    <source>
        <dbReference type="EMBL" id="KAH9481987.1"/>
    </source>
</evidence>
<reference evidence="1" key="1">
    <citation type="submission" date="2021-10" db="EMBL/GenBank/DDBJ databases">
        <title>Psilocybe cubensis genome.</title>
        <authorList>
            <person name="Mckernan K.J."/>
            <person name="Crawford S."/>
            <person name="Trippe A."/>
            <person name="Kane L.T."/>
            <person name="Mclaughlin S."/>
        </authorList>
    </citation>
    <scope>NUCLEOTIDE SEQUENCE</scope>
    <source>
        <strain evidence="1">MGC-MH-2018</strain>
    </source>
</reference>
<dbReference type="Proteomes" id="UP000664032">
    <property type="component" value="Unassembled WGS sequence"/>
</dbReference>
<comment type="caution">
    <text evidence="1">The sequence shown here is derived from an EMBL/GenBank/DDBJ whole genome shotgun (WGS) entry which is preliminary data.</text>
</comment>
<accession>A0ACB8H2Q8</accession>
<gene>
    <name evidence="1" type="ORF">JR316_0006517</name>
</gene>
<organism evidence="1 2">
    <name type="scientific">Psilocybe cubensis</name>
    <name type="common">Psychedelic mushroom</name>
    <name type="synonym">Stropharia cubensis</name>
    <dbReference type="NCBI Taxonomy" id="181762"/>
    <lineage>
        <taxon>Eukaryota</taxon>
        <taxon>Fungi</taxon>
        <taxon>Dikarya</taxon>
        <taxon>Basidiomycota</taxon>
        <taxon>Agaricomycotina</taxon>
        <taxon>Agaricomycetes</taxon>
        <taxon>Agaricomycetidae</taxon>
        <taxon>Agaricales</taxon>
        <taxon>Agaricineae</taxon>
        <taxon>Strophariaceae</taxon>
        <taxon>Psilocybe</taxon>
    </lineage>
</organism>
<evidence type="ECO:0000313" key="2">
    <source>
        <dbReference type="Proteomes" id="UP000664032"/>
    </source>
</evidence>
<sequence length="554" mass="62500">MSQARKRTKVDNESVSQFQQVSNLEEHRIKDMPLSEIYYVPDFISKEDSDEWYKALLALDTWYRPTLKIFGREVVQSRKIAAYSTDPNLTLKYSGQIVNMKYEYPKVLREIQDKVEERLGVKFNHVMLNLYEDGKVYIGNHRDNLENKVIASVSVGAPRTFIMTRDKKVTSKHPEGSSSSKITSEEAGQARVNNKRPFFDISESSLQVTEPVDRKSWILDSGSLVVMQGDTQRYWKHEIPKWIFQKAINIAKQPSRLTPLKHPPTEASANNQQKAVHSRTHKFKTPTGLSDPLVRWFEQRRPPPKTSRSRTHSTTATIPSNNSPLLMSARAVPSPRRRQPYSPRCPSPLGLPPLGYPPAQPQPPLAPHMAFQSPSYPLTPERHIQPKGVSESRVPYPPEARRPLAGTQSQSRPRSQPVPPPLNLSSEHHPPTQAPPQPKYPGTAQPVAKQEMTMVVSPPSPTPSDTSSLSLYSAESITKAFPVEVAQQQQVQKMQQEEDEKPPSLFCGCFNFKAWFGGSKKAREKKILGPPIPPVPQPAPQTVQVRRRPSPLNL</sequence>
<proteinExistence type="predicted"/>
<dbReference type="EMBL" id="JAFIQS020000005">
    <property type="protein sequence ID" value="KAH9481987.1"/>
    <property type="molecule type" value="Genomic_DNA"/>
</dbReference>
<name>A0ACB8H2Q8_PSICU</name>
<keyword evidence="2" id="KW-1185">Reference proteome</keyword>